<dbReference type="Pfam" id="PF22615">
    <property type="entry name" value="IPMS_D2"/>
    <property type="match status" value="1"/>
</dbReference>
<evidence type="ECO:0000313" key="7">
    <source>
        <dbReference type="EMBL" id="OBR08011.1"/>
    </source>
</evidence>
<dbReference type="PANTHER" id="PTHR46911:SF1">
    <property type="entry name" value="2-ISOPROPYLMALATE SYNTHASE"/>
    <property type="match status" value="1"/>
</dbReference>
<dbReference type="InterPro" id="IPR000891">
    <property type="entry name" value="PYR_CT"/>
</dbReference>
<evidence type="ECO:0000259" key="6">
    <source>
        <dbReference type="PROSITE" id="PS50991"/>
    </source>
</evidence>
<evidence type="ECO:0000256" key="3">
    <source>
        <dbReference type="ARBA" id="ARBA00012973"/>
    </source>
</evidence>
<dbReference type="AlphaFoldDB" id="A0A1B7Y7I4"/>
<protein>
    <recommendedName>
        <fullName evidence="3">2-isopropylmalate synthase</fullName>
        <ecNumber evidence="3">2.3.3.13</ecNumber>
    </recommendedName>
</protein>
<evidence type="ECO:0000256" key="2">
    <source>
        <dbReference type="ARBA" id="ARBA00009767"/>
    </source>
</evidence>
<evidence type="ECO:0000256" key="4">
    <source>
        <dbReference type="ARBA" id="ARBA00022679"/>
    </source>
</evidence>
<comment type="caution">
    <text evidence="7">The sequence shown here is derived from an EMBL/GenBank/DDBJ whole genome shotgun (WGS) entry which is preliminary data.</text>
</comment>
<dbReference type="GO" id="GO:0003852">
    <property type="term" value="F:2-isopropylmalate synthase activity"/>
    <property type="evidence" value="ECO:0007669"/>
    <property type="project" value="UniProtKB-EC"/>
</dbReference>
<evidence type="ECO:0000256" key="5">
    <source>
        <dbReference type="RuleBase" id="RU003523"/>
    </source>
</evidence>
<keyword evidence="8" id="KW-1185">Reference proteome</keyword>
<dbReference type="EMBL" id="LTAN01000006">
    <property type="protein sequence ID" value="OBR08011.1"/>
    <property type="molecule type" value="Genomic_DNA"/>
</dbReference>
<dbReference type="InterPro" id="IPR054692">
    <property type="entry name" value="LeuA-like_post-cat"/>
</dbReference>
<organism evidence="7 8">
    <name type="scientific">Colletotrichum higginsianum (strain IMI 349063)</name>
    <name type="common">Crucifer anthracnose fungus</name>
    <dbReference type="NCBI Taxonomy" id="759273"/>
    <lineage>
        <taxon>Eukaryota</taxon>
        <taxon>Fungi</taxon>
        <taxon>Dikarya</taxon>
        <taxon>Ascomycota</taxon>
        <taxon>Pezizomycotina</taxon>
        <taxon>Sordariomycetes</taxon>
        <taxon>Hypocreomycetidae</taxon>
        <taxon>Glomerellales</taxon>
        <taxon>Glomerellaceae</taxon>
        <taxon>Colletotrichum</taxon>
        <taxon>Colletotrichum destructivum species complex</taxon>
    </lineage>
</organism>
<dbReference type="PROSITE" id="PS00816">
    <property type="entry name" value="AIPM_HOMOCIT_SYNTH_2"/>
    <property type="match status" value="1"/>
</dbReference>
<keyword evidence="4 5" id="KW-0808">Transferase</keyword>
<dbReference type="RefSeq" id="XP_018156529.1">
    <property type="nucleotide sequence ID" value="XM_018304506.1"/>
</dbReference>
<sequence length="605" mass="65199">MIDATTIRNKYGGRVPPPVPLANREWPSKEMTKCPEFLSHDLRDGNQASPIPMTFNQKVIIFKSLVSLGFKEIELGYTGASKSDNDFVRHVVETPGLVPDDVCIQVCSPCREDALLQTVKSLHGAKKANVFTYIGCSDSLREVVLRMTEDEWVERARSCAAYVRSLVKDGGPYAEGTEWSFSFGFEDFSNARVEAVIRCAEAVKAAWKPTVDDKMVLGVAASVEVSPPNVFADRVEYLLKNLSDRETFRFGVHPHNDRGCAVAAAELACLAGADRVDGCAFGHGERGGNVDMIIVAANAMTMGLDPGLDLSRLDEVATTYAEVTNMPVPPRTPYSGSFYFRAFSGLHQDAISKGLRARQSASADAPWQVPYLPLDPSDLGRDMRDCVVGITSQSGKAGTAWVLGQMLGLRNIPVDLLRLFQGVVQQLAERAEEERKSISNHDVCQAFCNVFHIGTMGQAPLPTLLAGTNDSGIFALGDILSALDKDDPAETHAALARVLNLPDQVEISVQCETLDGSPSEVLPGSTVAYAKLTTADAATDWGVGVGDGETDASIRAVVSAFVVAGYLRLRESGAQQQAANALSGGPTDHRPALSRPFEFRAVETI</sequence>
<dbReference type="GO" id="GO:0005739">
    <property type="term" value="C:mitochondrion"/>
    <property type="evidence" value="ECO:0007669"/>
    <property type="project" value="TreeGrafter"/>
</dbReference>
<comment type="similarity">
    <text evidence="2">Belongs to the alpha-IPM synthase/homocitrate synthase family. LeuA type 2 subfamily.</text>
</comment>
<reference evidence="8" key="1">
    <citation type="journal article" date="2017" name="BMC Genomics">
        <title>Gapless genome assembly of Colletotrichum higginsianum reveals chromosome structure and association of transposable elements with secondary metabolite gene clusters.</title>
        <authorList>
            <person name="Dallery J.-F."/>
            <person name="Lapalu N."/>
            <person name="Zampounis A."/>
            <person name="Pigne S."/>
            <person name="Luyten I."/>
            <person name="Amselem J."/>
            <person name="Wittenberg A.H.J."/>
            <person name="Zhou S."/>
            <person name="de Queiroz M.V."/>
            <person name="Robin G.P."/>
            <person name="Auger A."/>
            <person name="Hainaut M."/>
            <person name="Henrissat B."/>
            <person name="Kim K.-T."/>
            <person name="Lee Y.-H."/>
            <person name="Lespinet O."/>
            <person name="Schwartz D.C."/>
            <person name="Thon M.R."/>
            <person name="O'Connell R.J."/>
        </authorList>
    </citation>
    <scope>NUCLEOTIDE SEQUENCE [LARGE SCALE GENOMIC DNA]</scope>
    <source>
        <strain evidence="8">IMI 349063</strain>
    </source>
</reference>
<dbReference type="EC" id="2.3.3.13" evidence="3"/>
<accession>A0A1B7Y7I4</accession>
<dbReference type="GO" id="GO:0009098">
    <property type="term" value="P:L-leucine biosynthetic process"/>
    <property type="evidence" value="ECO:0007669"/>
    <property type="project" value="TreeGrafter"/>
</dbReference>
<feature type="domain" description="Pyruvate carboxyltransferase" evidence="6">
    <location>
        <begin position="35"/>
        <end position="314"/>
    </location>
</feature>
<dbReference type="Gene3D" id="3.30.160.270">
    <property type="match status" value="1"/>
</dbReference>
<dbReference type="Pfam" id="PF00682">
    <property type="entry name" value="HMGL-like"/>
    <property type="match status" value="1"/>
</dbReference>
<dbReference type="PROSITE" id="PS50991">
    <property type="entry name" value="PYR_CT"/>
    <property type="match status" value="1"/>
</dbReference>
<evidence type="ECO:0000313" key="8">
    <source>
        <dbReference type="Proteomes" id="UP000092177"/>
    </source>
</evidence>
<dbReference type="VEuPathDB" id="FungiDB:CH63R_09532"/>
<comment type="catalytic activity">
    <reaction evidence="1">
        <text>3-methyl-2-oxobutanoate + acetyl-CoA + H2O = (2S)-2-isopropylmalate + CoA + H(+)</text>
        <dbReference type="Rhea" id="RHEA:21524"/>
        <dbReference type="ChEBI" id="CHEBI:1178"/>
        <dbReference type="ChEBI" id="CHEBI:11851"/>
        <dbReference type="ChEBI" id="CHEBI:15377"/>
        <dbReference type="ChEBI" id="CHEBI:15378"/>
        <dbReference type="ChEBI" id="CHEBI:57287"/>
        <dbReference type="ChEBI" id="CHEBI:57288"/>
        <dbReference type="EC" id="2.3.3.13"/>
    </reaction>
</comment>
<dbReference type="KEGG" id="chig:CH63R_09532"/>
<dbReference type="SUPFAM" id="SSF51569">
    <property type="entry name" value="Aldolase"/>
    <property type="match status" value="1"/>
</dbReference>
<proteinExistence type="inferred from homology"/>
<dbReference type="GeneID" id="28868613"/>
<dbReference type="OrthoDB" id="418791at2759"/>
<dbReference type="InterPro" id="IPR013785">
    <property type="entry name" value="Aldolase_TIM"/>
</dbReference>
<dbReference type="PROSITE" id="PS00815">
    <property type="entry name" value="AIPM_HOMOCIT_SYNTH_1"/>
    <property type="match status" value="1"/>
</dbReference>
<dbReference type="InterPro" id="IPR002034">
    <property type="entry name" value="AIPM/Hcit_synth_CS"/>
</dbReference>
<dbReference type="Gene3D" id="3.20.20.70">
    <property type="entry name" value="Aldolase class I"/>
    <property type="match status" value="1"/>
</dbReference>
<dbReference type="NCBIfam" id="NF002991">
    <property type="entry name" value="PRK03739.1"/>
    <property type="match status" value="1"/>
</dbReference>
<dbReference type="Proteomes" id="UP000092177">
    <property type="component" value="Chromosome 6"/>
</dbReference>
<name>A0A1B7Y7I4_COLHI</name>
<dbReference type="InterPro" id="IPR036230">
    <property type="entry name" value="LeuA_allosteric_dom_sf"/>
</dbReference>
<dbReference type="PANTHER" id="PTHR46911">
    <property type="match status" value="1"/>
</dbReference>
<gene>
    <name evidence="7" type="ORF">CH63R_09532</name>
</gene>
<evidence type="ECO:0000256" key="1">
    <source>
        <dbReference type="ARBA" id="ARBA00000064"/>
    </source>
</evidence>